<dbReference type="Proteomes" id="UP001159427">
    <property type="component" value="Unassembled WGS sequence"/>
</dbReference>
<reference evidence="1 2" key="1">
    <citation type="submission" date="2022-05" db="EMBL/GenBank/DDBJ databases">
        <authorList>
            <consortium name="Genoscope - CEA"/>
            <person name="William W."/>
        </authorList>
    </citation>
    <scope>NUCLEOTIDE SEQUENCE [LARGE SCALE GENOMIC DNA]</scope>
</reference>
<dbReference type="EMBL" id="CALNXI010000003">
    <property type="protein sequence ID" value="CAH3013795.1"/>
    <property type="molecule type" value="Genomic_DNA"/>
</dbReference>
<sequence length="109" mass="13028">MLMQARERYARELAGPNETRRKISNVAPEEILPQLMRFKTSPFNIVLTYRVFSNDRDQLKKRYDIDYVRLTSSIFMGEFIEANNVHEDAWKRKARKPLTQILIPEVEFH</sequence>
<protein>
    <submittedName>
        <fullName evidence="1">Uncharacterized protein</fullName>
    </submittedName>
</protein>
<name>A0ABN8LDU4_9CNID</name>
<gene>
    <name evidence="1" type="ORF">PEVE_00022409</name>
</gene>
<evidence type="ECO:0000313" key="1">
    <source>
        <dbReference type="EMBL" id="CAH3013795.1"/>
    </source>
</evidence>
<accession>A0ABN8LDU4</accession>
<evidence type="ECO:0000313" key="2">
    <source>
        <dbReference type="Proteomes" id="UP001159427"/>
    </source>
</evidence>
<organism evidence="1 2">
    <name type="scientific">Porites evermanni</name>
    <dbReference type="NCBI Taxonomy" id="104178"/>
    <lineage>
        <taxon>Eukaryota</taxon>
        <taxon>Metazoa</taxon>
        <taxon>Cnidaria</taxon>
        <taxon>Anthozoa</taxon>
        <taxon>Hexacorallia</taxon>
        <taxon>Scleractinia</taxon>
        <taxon>Fungiina</taxon>
        <taxon>Poritidae</taxon>
        <taxon>Porites</taxon>
    </lineage>
</organism>
<keyword evidence="2" id="KW-1185">Reference proteome</keyword>
<comment type="caution">
    <text evidence="1">The sequence shown here is derived from an EMBL/GenBank/DDBJ whole genome shotgun (WGS) entry which is preliminary data.</text>
</comment>
<proteinExistence type="predicted"/>